<reference evidence="2" key="1">
    <citation type="journal article" date="2019" name="Int. J. Syst. Evol. Microbiol.">
        <title>The Global Catalogue of Microorganisms (GCM) 10K type strain sequencing project: providing services to taxonomists for standard genome sequencing and annotation.</title>
        <authorList>
            <consortium name="The Broad Institute Genomics Platform"/>
            <consortium name="The Broad Institute Genome Sequencing Center for Infectious Disease"/>
            <person name="Wu L."/>
            <person name="Ma J."/>
        </authorList>
    </citation>
    <scope>NUCLEOTIDE SEQUENCE [LARGE SCALE GENOMIC DNA]</scope>
    <source>
        <strain evidence="2">JCM 30234</strain>
    </source>
</reference>
<evidence type="ECO:0000313" key="1">
    <source>
        <dbReference type="EMBL" id="MFC7747352.1"/>
    </source>
</evidence>
<name>A0ABW2UTW4_9BACI</name>
<dbReference type="Proteomes" id="UP001596620">
    <property type="component" value="Unassembled WGS sequence"/>
</dbReference>
<accession>A0ABW2UTW4</accession>
<proteinExistence type="predicted"/>
<dbReference type="InterPro" id="IPR058870">
    <property type="entry name" value="YuzC"/>
</dbReference>
<evidence type="ECO:0000313" key="2">
    <source>
        <dbReference type="Proteomes" id="UP001596620"/>
    </source>
</evidence>
<dbReference type="EMBL" id="JBHTGR010000022">
    <property type="protein sequence ID" value="MFC7747352.1"/>
    <property type="molecule type" value="Genomic_DNA"/>
</dbReference>
<dbReference type="Pfam" id="PF26344">
    <property type="entry name" value="YuzC"/>
    <property type="match status" value="1"/>
</dbReference>
<dbReference type="RefSeq" id="WP_382358894.1">
    <property type="nucleotide sequence ID" value="NZ_JBHTGR010000022.1"/>
</dbReference>
<keyword evidence="2" id="KW-1185">Reference proteome</keyword>
<organism evidence="1 2">
    <name type="scientific">Lentibacillus kimchii</name>
    <dbReference type="NCBI Taxonomy" id="1542911"/>
    <lineage>
        <taxon>Bacteria</taxon>
        <taxon>Bacillati</taxon>
        <taxon>Bacillota</taxon>
        <taxon>Bacilli</taxon>
        <taxon>Bacillales</taxon>
        <taxon>Bacillaceae</taxon>
        <taxon>Lentibacillus</taxon>
    </lineage>
</organism>
<protein>
    <submittedName>
        <fullName evidence="1">Uncharacterized protein</fullName>
    </submittedName>
</protein>
<gene>
    <name evidence="1" type="ORF">ACFQU8_08905</name>
</gene>
<comment type="caution">
    <text evidence="1">The sequence shown here is derived from an EMBL/GenBank/DDBJ whole genome shotgun (WGS) entry which is preliminary data.</text>
</comment>
<sequence length="122" mass="13931">MYYANGQAFYNGYYPYVPYGWSRPQYPAIDTSLFNQSASETKKLMDDASVIIDKLAESDDFSAKVMNAAQMSEHDKVKQFMKSTGIASDVDVQFNPDGLHLLFKSQVNHKDCCKLNIALRWR</sequence>